<dbReference type="EMBL" id="CAVMJV010000016">
    <property type="protein sequence ID" value="CAK5057670.1"/>
    <property type="molecule type" value="Genomic_DNA"/>
</dbReference>
<accession>A0ACB0YQ66</accession>
<gene>
    <name evidence="1" type="ORF">MENTE1834_LOCUS15264</name>
</gene>
<proteinExistence type="predicted"/>
<protein>
    <submittedName>
        <fullName evidence="1">Uncharacterized protein</fullName>
    </submittedName>
</protein>
<reference evidence="1" key="1">
    <citation type="submission" date="2023-11" db="EMBL/GenBank/DDBJ databases">
        <authorList>
            <person name="Poullet M."/>
        </authorList>
    </citation>
    <scope>NUCLEOTIDE SEQUENCE</scope>
    <source>
        <strain evidence="1">E1834</strain>
    </source>
</reference>
<comment type="caution">
    <text evidence="1">The sequence shown here is derived from an EMBL/GenBank/DDBJ whole genome shotgun (WGS) entry which is preliminary data.</text>
</comment>
<keyword evidence="2" id="KW-1185">Reference proteome</keyword>
<dbReference type="Proteomes" id="UP001497535">
    <property type="component" value="Unassembled WGS sequence"/>
</dbReference>
<name>A0ACB0YQ66_MELEN</name>
<evidence type="ECO:0000313" key="1">
    <source>
        <dbReference type="EMBL" id="CAK5057670.1"/>
    </source>
</evidence>
<evidence type="ECO:0000313" key="2">
    <source>
        <dbReference type="Proteomes" id="UP001497535"/>
    </source>
</evidence>
<sequence length="60" mass="7307">MVLFDMSENFRIFSFVFYKLWMNNCFELMKAVRGCASVYKIVKRKLREMKFCEFIVDGFV</sequence>
<organism evidence="1 2">
    <name type="scientific">Meloidogyne enterolobii</name>
    <name type="common">Root-knot nematode worm</name>
    <name type="synonym">Meloidogyne mayaguensis</name>
    <dbReference type="NCBI Taxonomy" id="390850"/>
    <lineage>
        <taxon>Eukaryota</taxon>
        <taxon>Metazoa</taxon>
        <taxon>Ecdysozoa</taxon>
        <taxon>Nematoda</taxon>
        <taxon>Chromadorea</taxon>
        <taxon>Rhabditida</taxon>
        <taxon>Tylenchina</taxon>
        <taxon>Tylenchomorpha</taxon>
        <taxon>Tylenchoidea</taxon>
        <taxon>Meloidogynidae</taxon>
        <taxon>Meloidogyninae</taxon>
        <taxon>Meloidogyne</taxon>
    </lineage>
</organism>